<evidence type="ECO:0000313" key="10">
    <source>
        <dbReference type="EMBL" id="TBW56022.1"/>
    </source>
</evidence>
<dbReference type="PANTHER" id="PTHR18866:SF33">
    <property type="entry name" value="METHYLCROTONOYL-COA CARBOXYLASE SUBUNIT ALPHA, MITOCHONDRIAL-RELATED"/>
    <property type="match status" value="1"/>
</dbReference>
<dbReference type="InterPro" id="IPR011053">
    <property type="entry name" value="Single_hybrid_motif"/>
</dbReference>
<keyword evidence="3 6" id="KW-0547">Nucleotide-binding</keyword>
<dbReference type="SUPFAM" id="SSF51246">
    <property type="entry name" value="Rudiment single hybrid motif"/>
    <property type="match status" value="1"/>
</dbReference>
<name>A0ABY1ZKX4_9GAMM</name>
<evidence type="ECO:0000256" key="1">
    <source>
        <dbReference type="ARBA" id="ARBA00001953"/>
    </source>
</evidence>
<comment type="caution">
    <text evidence="10">The sequence shown here is derived from an EMBL/GenBank/DDBJ whole genome shotgun (WGS) entry which is preliminary data.</text>
</comment>
<dbReference type="InterPro" id="IPR050856">
    <property type="entry name" value="Biotin_carboxylase_complex"/>
</dbReference>
<dbReference type="RefSeq" id="WP_131481650.1">
    <property type="nucleotide sequence ID" value="NZ_SJDL01000013.1"/>
</dbReference>
<feature type="domain" description="ATP-grasp" evidence="8">
    <location>
        <begin position="124"/>
        <end position="321"/>
    </location>
</feature>
<dbReference type="PROSITE" id="PS00867">
    <property type="entry name" value="CPSASE_2"/>
    <property type="match status" value="1"/>
</dbReference>
<dbReference type="InterPro" id="IPR005482">
    <property type="entry name" value="Biotin_COase_C"/>
</dbReference>
<keyword evidence="11" id="KW-1185">Reference proteome</keyword>
<dbReference type="PROSITE" id="PS50968">
    <property type="entry name" value="BIOTINYL_LIPOYL"/>
    <property type="match status" value="1"/>
</dbReference>
<evidence type="ECO:0000259" key="9">
    <source>
        <dbReference type="PROSITE" id="PS50979"/>
    </source>
</evidence>
<dbReference type="InterPro" id="IPR005479">
    <property type="entry name" value="CPAse_ATP-bd"/>
</dbReference>
<dbReference type="CDD" id="cd06850">
    <property type="entry name" value="biotinyl_domain"/>
    <property type="match status" value="1"/>
</dbReference>
<accession>A0ABY1ZKX4</accession>
<evidence type="ECO:0000256" key="3">
    <source>
        <dbReference type="ARBA" id="ARBA00022741"/>
    </source>
</evidence>
<evidence type="ECO:0000259" key="7">
    <source>
        <dbReference type="PROSITE" id="PS50968"/>
    </source>
</evidence>
<feature type="domain" description="Lipoyl-binding" evidence="7">
    <location>
        <begin position="581"/>
        <end position="659"/>
    </location>
</feature>
<dbReference type="Pfam" id="PF00364">
    <property type="entry name" value="Biotin_lipoyl"/>
    <property type="match status" value="1"/>
</dbReference>
<proteinExistence type="predicted"/>
<dbReference type="SMART" id="SM00878">
    <property type="entry name" value="Biotin_carb_C"/>
    <property type="match status" value="1"/>
</dbReference>
<organism evidence="10 11">
    <name type="scientific">Marinobacter halodurans</name>
    <dbReference type="NCBI Taxonomy" id="2528979"/>
    <lineage>
        <taxon>Bacteria</taxon>
        <taxon>Pseudomonadati</taxon>
        <taxon>Pseudomonadota</taxon>
        <taxon>Gammaproteobacteria</taxon>
        <taxon>Pseudomonadales</taxon>
        <taxon>Marinobacteraceae</taxon>
        <taxon>Marinobacter</taxon>
    </lineage>
</organism>
<sequence length="664" mass="72502">MTEHAIRTLLVANRGEIALRVMRTAQSMGIRCIAVYSEADRTAPFVRQADAAVAIGPAAAAESYLKVDRILAAAREHGADAIHPGYGFLSENTALAEQCQAEGIRFIGPPASAIAAMGSKSAAKALIAEAGVPLVPGYHGDDQSLARFRDEAENTGFPMLIKASAGGGGKGMRVVRGMDELEEAIAAAQREASASFGDDHLLMERYLENPRHVEVQVMFDSHGKGLYLFDRDCSVQRRHQKIIEEAPAPGIPEAIRKSMGEAAVRCGEAIGYIGAGTVEFLYEPGGYFYFMEMNTRLQVEHPVTELITGLDLVEWQIRIANGEALPWAQDRLACRGHAMEARVYAEDPDNDFLPVTGRLHHLREPMDLPHVRIDSGVAEGQDITPWYDPMLAKVITWGEDRDTARQRLIDALARYEVMGVTLNTDFVARVLREPDFANGELTTHFIETHAEALRTPEFAPEEQQALSWLAWQQAARSEGVPGPWSMQDSFRLGGPRQQRCELRIGDQDSTLGYEMINARRARLQADGDSPALTLSWQPADHGALTVQLNGRRVRLAWASHGEKLGLFAGNTSWTALVNHPEEQVQDADSDAHLTAPMHGRVIAVNCAEGDTVEPGKSLVVMEAMKMEHSLKAPAKGRVVALHCAEGDSVGAGQVLVDFEAEEDA</sequence>
<gene>
    <name evidence="10" type="ORF">EZI54_10275</name>
</gene>
<evidence type="ECO:0000256" key="2">
    <source>
        <dbReference type="ARBA" id="ARBA00022598"/>
    </source>
</evidence>
<dbReference type="Gene3D" id="3.30.470.20">
    <property type="entry name" value="ATP-grasp fold, B domain"/>
    <property type="match status" value="1"/>
</dbReference>
<evidence type="ECO:0000313" key="11">
    <source>
        <dbReference type="Proteomes" id="UP000313645"/>
    </source>
</evidence>
<dbReference type="Pfam" id="PF02785">
    <property type="entry name" value="Biotin_carb_C"/>
    <property type="match status" value="1"/>
</dbReference>
<dbReference type="Pfam" id="PF02786">
    <property type="entry name" value="CPSase_L_D2"/>
    <property type="match status" value="1"/>
</dbReference>
<dbReference type="PANTHER" id="PTHR18866">
    <property type="entry name" value="CARBOXYLASE:PYRUVATE/ACETYL-COA/PROPIONYL-COA CARBOXYLASE"/>
    <property type="match status" value="1"/>
</dbReference>
<dbReference type="Pfam" id="PF00289">
    <property type="entry name" value="Biotin_carb_N"/>
    <property type="match status" value="1"/>
</dbReference>
<keyword evidence="5" id="KW-0092">Biotin</keyword>
<dbReference type="InterPro" id="IPR011054">
    <property type="entry name" value="Rudment_hybrid_motif"/>
</dbReference>
<dbReference type="InterPro" id="IPR000089">
    <property type="entry name" value="Biotin_lipoyl"/>
</dbReference>
<evidence type="ECO:0000256" key="4">
    <source>
        <dbReference type="ARBA" id="ARBA00022840"/>
    </source>
</evidence>
<dbReference type="PROSITE" id="PS00866">
    <property type="entry name" value="CPSASE_1"/>
    <property type="match status" value="1"/>
</dbReference>
<dbReference type="SUPFAM" id="SSF52440">
    <property type="entry name" value="PreATP-grasp domain"/>
    <property type="match status" value="1"/>
</dbReference>
<dbReference type="InterPro" id="IPR016185">
    <property type="entry name" value="PreATP-grasp_dom_sf"/>
</dbReference>
<evidence type="ECO:0000256" key="6">
    <source>
        <dbReference type="PROSITE-ProRule" id="PRU00409"/>
    </source>
</evidence>
<dbReference type="InterPro" id="IPR048429">
    <property type="entry name" value="MCC_alpha_BT"/>
</dbReference>
<dbReference type="SUPFAM" id="SSF56059">
    <property type="entry name" value="Glutathione synthetase ATP-binding domain-like"/>
    <property type="match status" value="1"/>
</dbReference>
<dbReference type="InterPro" id="IPR011761">
    <property type="entry name" value="ATP-grasp"/>
</dbReference>
<dbReference type="PROSITE" id="PS50979">
    <property type="entry name" value="BC"/>
    <property type="match status" value="1"/>
</dbReference>
<comment type="cofactor">
    <cofactor evidence="1">
        <name>biotin</name>
        <dbReference type="ChEBI" id="CHEBI:57586"/>
    </cofactor>
</comment>
<reference evidence="10 11" key="1">
    <citation type="submission" date="2019-02" db="EMBL/GenBank/DDBJ databases">
        <title>Marinobacter halodurans sp. nov., a marine bacterium isolated from sea tidal flat.</title>
        <authorList>
            <person name="Yoo Y."/>
            <person name="Lee D.W."/>
            <person name="Kim B.S."/>
            <person name="Kim J.-J."/>
        </authorList>
    </citation>
    <scope>NUCLEOTIDE SEQUENCE [LARGE SCALE GENOMIC DNA]</scope>
    <source>
        <strain evidence="10 11">YJ-S3-2</strain>
    </source>
</reference>
<evidence type="ECO:0000256" key="5">
    <source>
        <dbReference type="ARBA" id="ARBA00023267"/>
    </source>
</evidence>
<dbReference type="Proteomes" id="UP000313645">
    <property type="component" value="Unassembled WGS sequence"/>
</dbReference>
<dbReference type="Pfam" id="PF21139">
    <property type="entry name" value="BT_MCC_alpha"/>
    <property type="match status" value="1"/>
</dbReference>
<feature type="domain" description="Biotin carboxylation" evidence="9">
    <location>
        <begin position="5"/>
        <end position="451"/>
    </location>
</feature>
<dbReference type="Gene3D" id="3.30.700.40">
    <property type="match status" value="1"/>
</dbReference>
<dbReference type="SUPFAM" id="SSF51230">
    <property type="entry name" value="Single hybrid motif"/>
    <property type="match status" value="1"/>
</dbReference>
<dbReference type="EMBL" id="SJDL01000013">
    <property type="protein sequence ID" value="TBW56022.1"/>
    <property type="molecule type" value="Genomic_DNA"/>
</dbReference>
<dbReference type="PROSITE" id="PS50975">
    <property type="entry name" value="ATP_GRASP"/>
    <property type="match status" value="1"/>
</dbReference>
<protein>
    <submittedName>
        <fullName evidence="10">ATP-grasp domain-containing protein</fullName>
    </submittedName>
</protein>
<dbReference type="Gene3D" id="2.40.50.100">
    <property type="match status" value="1"/>
</dbReference>
<evidence type="ECO:0000259" key="8">
    <source>
        <dbReference type="PROSITE" id="PS50975"/>
    </source>
</evidence>
<dbReference type="InterPro" id="IPR005481">
    <property type="entry name" value="BC-like_N"/>
</dbReference>
<keyword evidence="2" id="KW-0436">Ligase</keyword>
<dbReference type="InterPro" id="IPR011764">
    <property type="entry name" value="Biotin_carboxylation_dom"/>
</dbReference>
<keyword evidence="4 6" id="KW-0067">ATP-binding</keyword>